<keyword evidence="3" id="KW-1185">Reference proteome</keyword>
<dbReference type="Proteomes" id="UP000322234">
    <property type="component" value="Unassembled WGS sequence"/>
</dbReference>
<comment type="caution">
    <text evidence="2">The sequence shown here is derived from an EMBL/GenBank/DDBJ whole genome shotgun (WGS) entry which is preliminary data.</text>
</comment>
<organism evidence="2 3">
    <name type="scientific">Bos mutus</name>
    <name type="common">wild yak</name>
    <dbReference type="NCBI Taxonomy" id="72004"/>
    <lineage>
        <taxon>Eukaryota</taxon>
        <taxon>Metazoa</taxon>
        <taxon>Chordata</taxon>
        <taxon>Craniata</taxon>
        <taxon>Vertebrata</taxon>
        <taxon>Euteleostomi</taxon>
        <taxon>Mammalia</taxon>
        <taxon>Eutheria</taxon>
        <taxon>Laurasiatheria</taxon>
        <taxon>Artiodactyla</taxon>
        <taxon>Ruminantia</taxon>
        <taxon>Pecora</taxon>
        <taxon>Bovidae</taxon>
        <taxon>Bovinae</taxon>
        <taxon>Bos</taxon>
    </lineage>
</organism>
<proteinExistence type="predicted"/>
<evidence type="ECO:0000313" key="3">
    <source>
        <dbReference type="Proteomes" id="UP000322234"/>
    </source>
</evidence>
<protein>
    <submittedName>
        <fullName evidence="2">Uncharacterized protein</fullName>
    </submittedName>
</protein>
<evidence type="ECO:0000313" key="2">
    <source>
        <dbReference type="EMBL" id="MXQ86294.1"/>
    </source>
</evidence>
<evidence type="ECO:0000256" key="1">
    <source>
        <dbReference type="SAM" id="MobiDB-lite"/>
    </source>
</evidence>
<feature type="region of interest" description="Disordered" evidence="1">
    <location>
        <begin position="1"/>
        <end position="48"/>
    </location>
</feature>
<gene>
    <name evidence="2" type="ORF">E5288_WYG003185</name>
</gene>
<feature type="compositionally biased region" description="Basic and acidic residues" evidence="1">
    <location>
        <begin position="18"/>
        <end position="27"/>
    </location>
</feature>
<dbReference type="AlphaFoldDB" id="A0A6B0REB9"/>
<sequence length="173" mass="18620">MLEATGVTQPPAEGGWGEADRGPEKTQSHSWQGGTCPPTVSGGFRKGSEEQDISVSDRLIKDYNLSSSEGQGIGLAISDLIFFQRSVCVYIPEVATPGTPLLTSLQRKRILPLAPEPCNECADVFGRKLSALCEASFSEETCHSAEHAVLLGLEPGRYETFEALLSAAFLKQF</sequence>
<name>A0A6B0REB9_9CETA</name>
<accession>A0A6B0REB9</accession>
<reference evidence="2" key="1">
    <citation type="submission" date="2019-10" db="EMBL/GenBank/DDBJ databases">
        <title>The sequence and de novo assembly of the wild yak genome.</title>
        <authorList>
            <person name="Liu Y."/>
        </authorList>
    </citation>
    <scope>NUCLEOTIDE SEQUENCE [LARGE SCALE GENOMIC DNA]</scope>
    <source>
        <strain evidence="2">WY2019</strain>
    </source>
</reference>
<dbReference type="EMBL" id="VBQZ03000032">
    <property type="protein sequence ID" value="MXQ86294.1"/>
    <property type="molecule type" value="Genomic_DNA"/>
</dbReference>